<evidence type="ECO:0000313" key="2">
    <source>
        <dbReference type="Proteomes" id="UP001262889"/>
    </source>
</evidence>
<name>A0ABU3CF30_9FLAO</name>
<dbReference type="RefSeq" id="WP_311536555.1">
    <property type="nucleotide sequence ID" value="NZ_JAVRHQ010000049.1"/>
</dbReference>
<organism evidence="1 2">
    <name type="scientific">Autumnicola tepida</name>
    <dbReference type="NCBI Taxonomy" id="3075595"/>
    <lineage>
        <taxon>Bacteria</taxon>
        <taxon>Pseudomonadati</taxon>
        <taxon>Bacteroidota</taxon>
        <taxon>Flavobacteriia</taxon>
        <taxon>Flavobacteriales</taxon>
        <taxon>Flavobacteriaceae</taxon>
        <taxon>Autumnicola</taxon>
    </lineage>
</organism>
<proteinExistence type="predicted"/>
<reference evidence="1 2" key="1">
    <citation type="submission" date="2023-09" db="EMBL/GenBank/DDBJ databases">
        <authorList>
            <person name="Rey-Velasco X."/>
        </authorList>
    </citation>
    <scope>NUCLEOTIDE SEQUENCE [LARGE SCALE GENOMIC DNA]</scope>
    <source>
        <strain evidence="1 2">F363</strain>
    </source>
</reference>
<dbReference type="EMBL" id="JAVRHQ010000049">
    <property type="protein sequence ID" value="MDT0644940.1"/>
    <property type="molecule type" value="Genomic_DNA"/>
</dbReference>
<keyword evidence="2" id="KW-1185">Reference proteome</keyword>
<accession>A0ABU3CF30</accession>
<evidence type="ECO:0000313" key="1">
    <source>
        <dbReference type="EMBL" id="MDT0644940.1"/>
    </source>
</evidence>
<sequence>MDIVDSWDYGTFSNIFNNIFQIKEEKYPLTYKIIQNNFYQIIENIINEINREDDLRDIPLLFMQFNISYSDYIDSINGRINISDCIERVMMQKEEDELNNIYRKVTSIDTIEDIYHDLEYEKDYLIEELLPKVGIENDFDLEYDEEEWMQTIQDNLSTDPHEEYRDYSFQKVNIKSNNSEDSSNSEIDDLFN</sequence>
<protein>
    <submittedName>
        <fullName evidence="1">Uncharacterized protein</fullName>
    </submittedName>
</protein>
<dbReference type="Proteomes" id="UP001262889">
    <property type="component" value="Unassembled WGS sequence"/>
</dbReference>
<comment type="caution">
    <text evidence="1">The sequence shown here is derived from an EMBL/GenBank/DDBJ whole genome shotgun (WGS) entry which is preliminary data.</text>
</comment>
<gene>
    <name evidence="1" type="ORF">RM553_19060</name>
</gene>